<gene>
    <name evidence="15" type="ORF">GE061_008108</name>
</gene>
<dbReference type="CDD" id="cd11056">
    <property type="entry name" value="CYP6-like"/>
    <property type="match status" value="1"/>
</dbReference>
<dbReference type="PROSITE" id="PS00086">
    <property type="entry name" value="CYTOCHROME_P450"/>
    <property type="match status" value="1"/>
</dbReference>
<evidence type="ECO:0000256" key="7">
    <source>
        <dbReference type="ARBA" id="ARBA00022824"/>
    </source>
</evidence>
<evidence type="ECO:0000256" key="1">
    <source>
        <dbReference type="ARBA" id="ARBA00001971"/>
    </source>
</evidence>
<dbReference type="InterPro" id="IPR017972">
    <property type="entry name" value="Cyt_P450_CS"/>
</dbReference>
<evidence type="ECO:0000313" key="15">
    <source>
        <dbReference type="EMBL" id="KAF6198360.1"/>
    </source>
</evidence>
<comment type="similarity">
    <text evidence="4 14">Belongs to the cytochrome P450 family.</text>
</comment>
<keyword evidence="9 14" id="KW-0560">Oxidoreductase</keyword>
<keyword evidence="10 13" id="KW-0408">Iron</keyword>
<reference evidence="15" key="1">
    <citation type="journal article" date="2021" name="Mol. Ecol. Resour.">
        <title>Apolygus lucorum genome provides insights into omnivorousness and mesophyll feeding.</title>
        <authorList>
            <person name="Liu Y."/>
            <person name="Liu H."/>
            <person name="Wang H."/>
            <person name="Huang T."/>
            <person name="Liu B."/>
            <person name="Yang B."/>
            <person name="Yin L."/>
            <person name="Li B."/>
            <person name="Zhang Y."/>
            <person name="Zhang S."/>
            <person name="Jiang F."/>
            <person name="Zhang X."/>
            <person name="Ren Y."/>
            <person name="Wang B."/>
            <person name="Wang S."/>
            <person name="Lu Y."/>
            <person name="Wu K."/>
            <person name="Fan W."/>
            <person name="Wang G."/>
        </authorList>
    </citation>
    <scope>NUCLEOTIDE SEQUENCE</scope>
    <source>
        <strain evidence="15">12Hb</strain>
    </source>
</reference>
<dbReference type="InterPro" id="IPR001128">
    <property type="entry name" value="Cyt_P450"/>
</dbReference>
<dbReference type="FunFam" id="1.10.630.10:FF:000042">
    <property type="entry name" value="Cytochrome P450"/>
    <property type="match status" value="1"/>
</dbReference>
<evidence type="ECO:0000256" key="9">
    <source>
        <dbReference type="ARBA" id="ARBA00023002"/>
    </source>
</evidence>
<dbReference type="GO" id="GO:0016705">
    <property type="term" value="F:oxidoreductase activity, acting on paired donors, with incorporation or reduction of molecular oxygen"/>
    <property type="evidence" value="ECO:0007669"/>
    <property type="project" value="InterPro"/>
</dbReference>
<evidence type="ECO:0000256" key="4">
    <source>
        <dbReference type="ARBA" id="ARBA00010617"/>
    </source>
</evidence>
<dbReference type="InterPro" id="IPR002402">
    <property type="entry name" value="Cyt_P450_E_grp-II"/>
</dbReference>
<dbReference type="GO" id="GO:0005789">
    <property type="term" value="C:endoplasmic reticulum membrane"/>
    <property type="evidence" value="ECO:0007669"/>
    <property type="project" value="UniProtKB-SubCell"/>
</dbReference>
<evidence type="ECO:0000256" key="3">
    <source>
        <dbReference type="ARBA" id="ARBA00004406"/>
    </source>
</evidence>
<evidence type="ECO:0000256" key="6">
    <source>
        <dbReference type="ARBA" id="ARBA00022723"/>
    </source>
</evidence>
<comment type="subcellular location">
    <subcellularLocation>
        <location evidence="3">Endoplasmic reticulum membrane</location>
        <topology evidence="3">Peripheral membrane protein</topology>
    </subcellularLocation>
    <subcellularLocation>
        <location evidence="2">Microsome membrane</location>
        <topology evidence="2">Peripheral membrane protein</topology>
    </subcellularLocation>
</comment>
<dbReference type="Pfam" id="PF00067">
    <property type="entry name" value="p450"/>
    <property type="match status" value="1"/>
</dbReference>
<keyword evidence="8" id="KW-0492">Microsome</keyword>
<dbReference type="GO" id="GO:0020037">
    <property type="term" value="F:heme binding"/>
    <property type="evidence" value="ECO:0007669"/>
    <property type="project" value="InterPro"/>
</dbReference>
<dbReference type="GO" id="GO:0005506">
    <property type="term" value="F:iron ion binding"/>
    <property type="evidence" value="ECO:0007669"/>
    <property type="project" value="InterPro"/>
</dbReference>
<dbReference type="InterPro" id="IPR050476">
    <property type="entry name" value="Insect_CytP450_Detox"/>
</dbReference>
<accession>A0A6A4IUL2</accession>
<keyword evidence="7" id="KW-0256">Endoplasmic reticulum</keyword>
<evidence type="ECO:0000256" key="13">
    <source>
        <dbReference type="PIRSR" id="PIRSR602402-1"/>
    </source>
</evidence>
<dbReference type="Proteomes" id="UP000466442">
    <property type="component" value="Linkage Group LG16"/>
</dbReference>
<evidence type="ECO:0000256" key="14">
    <source>
        <dbReference type="RuleBase" id="RU000461"/>
    </source>
</evidence>
<dbReference type="SUPFAM" id="SSF48264">
    <property type="entry name" value="Cytochrome P450"/>
    <property type="match status" value="1"/>
</dbReference>
<evidence type="ECO:0000313" key="16">
    <source>
        <dbReference type="Proteomes" id="UP000466442"/>
    </source>
</evidence>
<dbReference type="PANTHER" id="PTHR24292:SF103">
    <property type="entry name" value="CYTOCHROME P450 6BS1"/>
    <property type="match status" value="1"/>
</dbReference>
<evidence type="ECO:0000256" key="12">
    <source>
        <dbReference type="ARBA" id="ARBA00023136"/>
    </source>
</evidence>
<dbReference type="PRINTS" id="PR00464">
    <property type="entry name" value="EP450II"/>
</dbReference>
<keyword evidence="11 14" id="KW-0503">Monooxygenase</keyword>
<dbReference type="PRINTS" id="PR00385">
    <property type="entry name" value="P450"/>
</dbReference>
<dbReference type="PANTHER" id="PTHR24292">
    <property type="entry name" value="CYTOCHROME P450"/>
    <property type="match status" value="1"/>
</dbReference>
<comment type="caution">
    <text evidence="15">The sequence shown here is derived from an EMBL/GenBank/DDBJ whole genome shotgun (WGS) entry which is preliminary data.</text>
</comment>
<keyword evidence="16" id="KW-1185">Reference proteome</keyword>
<dbReference type="EMBL" id="WIXP02000016">
    <property type="protein sequence ID" value="KAF6198360.1"/>
    <property type="molecule type" value="Genomic_DNA"/>
</dbReference>
<evidence type="ECO:0000256" key="5">
    <source>
        <dbReference type="ARBA" id="ARBA00022617"/>
    </source>
</evidence>
<name>A0A6A4IUL2_APOLU</name>
<evidence type="ECO:0000256" key="10">
    <source>
        <dbReference type="ARBA" id="ARBA00023004"/>
    </source>
</evidence>
<comment type="cofactor">
    <cofactor evidence="1 13">
        <name>heme</name>
        <dbReference type="ChEBI" id="CHEBI:30413"/>
    </cofactor>
</comment>
<keyword evidence="6 13" id="KW-0479">Metal-binding</keyword>
<dbReference type="Gene3D" id="1.10.630.10">
    <property type="entry name" value="Cytochrome P450"/>
    <property type="match status" value="1"/>
</dbReference>
<organism evidence="15 16">
    <name type="scientific">Apolygus lucorum</name>
    <name type="common">Small green plant bug</name>
    <name type="synonym">Lygocoris lucorum</name>
    <dbReference type="NCBI Taxonomy" id="248454"/>
    <lineage>
        <taxon>Eukaryota</taxon>
        <taxon>Metazoa</taxon>
        <taxon>Ecdysozoa</taxon>
        <taxon>Arthropoda</taxon>
        <taxon>Hexapoda</taxon>
        <taxon>Insecta</taxon>
        <taxon>Pterygota</taxon>
        <taxon>Neoptera</taxon>
        <taxon>Paraneoptera</taxon>
        <taxon>Hemiptera</taxon>
        <taxon>Heteroptera</taxon>
        <taxon>Panheteroptera</taxon>
        <taxon>Cimicomorpha</taxon>
        <taxon>Miridae</taxon>
        <taxon>Mirini</taxon>
        <taxon>Apolygus</taxon>
    </lineage>
</organism>
<protein>
    <submittedName>
        <fullName evidence="15">Uncharacterized protein</fullName>
    </submittedName>
</protein>
<dbReference type="GO" id="GO:0004497">
    <property type="term" value="F:monooxygenase activity"/>
    <property type="evidence" value="ECO:0007669"/>
    <property type="project" value="UniProtKB-KW"/>
</dbReference>
<dbReference type="OrthoDB" id="8111386at2759"/>
<dbReference type="AlphaFoldDB" id="A0A6A4IUL2"/>
<evidence type="ECO:0000256" key="11">
    <source>
        <dbReference type="ARBA" id="ARBA00023033"/>
    </source>
</evidence>
<evidence type="ECO:0000256" key="2">
    <source>
        <dbReference type="ARBA" id="ARBA00004174"/>
    </source>
</evidence>
<keyword evidence="5 13" id="KW-0349">Heme</keyword>
<evidence type="ECO:0000256" key="8">
    <source>
        <dbReference type="ARBA" id="ARBA00022848"/>
    </source>
</evidence>
<keyword evidence="12" id="KW-0472">Membrane</keyword>
<proteinExistence type="inferred from homology"/>
<feature type="binding site" description="axial binding residue" evidence="13">
    <location>
        <position position="531"/>
    </location>
    <ligand>
        <name>heme</name>
        <dbReference type="ChEBI" id="CHEBI:30413"/>
    </ligand>
    <ligandPart>
        <name>Fe</name>
        <dbReference type="ChEBI" id="CHEBI:18248"/>
    </ligandPart>
</feature>
<dbReference type="InterPro" id="IPR036396">
    <property type="entry name" value="Cyt_P450_sf"/>
</dbReference>
<sequence length="593" mass="68252">MIIVKFSHVLNVDDNDDRPGYQTYVSSNKENHVLPSSFAPSPSQEITVFPGNVYSTADRVNELPKSKMLLILIAVAFATLFFWLWMRMKKAFNFWEERGVPFKKPVFFFGNSWPILSRKVSMAQHHLNLYKEFPDVPYYGIYDFTKPFLVVKDIELVERVLIKDFHHFVDHGFGNIDENTPATDINLFNMNGKLWRAMRNKFSPMFTTGKLRQMVPLMNTLSNSLVGAIEKSKEKDIDLRDMFQRFSMDVIASCAFGLNVNAIEEEKESEFRKMGKMAFQTTYKQLMRFFIITLFPKVAKFFRIPMNNPIVTEYFSKILKDTLTYRKNSSQTRNDFVQLFVTLQQKGSIEFEGDDTEDSYLKTEGGEKVEKKMESYALTDDIMVGQAFIFLVAGFEGTSLAMMWFCYELALHPEIQARARADVVRAVKNRGGVLDYDTLKEMTYFDQCLQEVNRFHSFIGSLFRICTKDYTFPGTSLSIKAGQSVLIPANGIHDDPAYYEEPDKFNPDRFAPDVTRPNCTYLPFGDGPRVCIAMRFALTEVRLCVARMLLDYTFALSPKTKLPLEIDTTSFTNLPKNPVYFTLTKATEVDIAA</sequence>